<organism evidence="16">
    <name type="scientific">Rice latent virus 1</name>
    <dbReference type="NCBI Taxonomy" id="2012856"/>
    <lineage>
        <taxon>Viruses</taxon>
        <taxon>Monodnaviria</taxon>
        <taxon>Shotokuvirae</taxon>
        <taxon>Cressdnaviricota</taxon>
        <taxon>Repensiviricetes</taxon>
        <taxon>Geplafuvirales</taxon>
        <taxon>Geminiviridae</taxon>
        <taxon>Mastrevirus</taxon>
        <taxon>Mastrevirus oryzaprimi</taxon>
    </lineage>
</organism>
<protein>
    <recommendedName>
        <fullName evidence="4">Capsid protein</fullName>
    </recommendedName>
    <alternativeName>
        <fullName evidence="13">Coat protein</fullName>
    </alternativeName>
</protein>
<dbReference type="GO" id="GO:0005198">
    <property type="term" value="F:structural molecule activity"/>
    <property type="evidence" value="ECO:0007669"/>
    <property type="project" value="InterPro"/>
</dbReference>
<dbReference type="GO" id="GO:0042025">
    <property type="term" value="C:host cell nucleus"/>
    <property type="evidence" value="ECO:0007669"/>
    <property type="project" value="UniProtKB-SubCell"/>
</dbReference>
<name>A0A2D0WZ50_9GEMI</name>
<comment type="subunit">
    <text evidence="14">Homomultimer. Interacts with the movement protein. Binds to single-stranded and double-stranded viral DNA.</text>
</comment>
<evidence type="ECO:0000256" key="11">
    <source>
        <dbReference type="ARBA" id="ARBA00023296"/>
    </source>
</evidence>
<dbReference type="Pfam" id="PF00844">
    <property type="entry name" value="Gemini_coat"/>
    <property type="match status" value="1"/>
</dbReference>
<dbReference type="GO" id="GO:0003677">
    <property type="term" value="F:DNA binding"/>
    <property type="evidence" value="ECO:0007669"/>
    <property type="project" value="UniProtKB-KW"/>
</dbReference>
<evidence type="ECO:0000256" key="1">
    <source>
        <dbReference type="ARBA" id="ARBA00004147"/>
    </source>
</evidence>
<keyword evidence="10" id="KW-0238">DNA-binding</keyword>
<reference evidence="16" key="1">
    <citation type="journal article" date="2017" name="Virus Res.">
        <title>Novel mastreviruses identified in Australian wild rice.</title>
        <authorList>
            <person name="Kraberger S."/>
            <person name="Geering A.D.W."/>
            <person name="Walters M."/>
            <person name="Martin D.P."/>
            <person name="Varsani A."/>
        </authorList>
    </citation>
    <scope>NUCLEOTIDE SEQUENCE</scope>
    <source>
        <strain evidence="16">AU-NA16-2015</strain>
    </source>
</reference>
<evidence type="ECO:0000313" key="16">
    <source>
        <dbReference type="EMBL" id="ASA49089.1"/>
    </source>
</evidence>
<evidence type="ECO:0000256" key="14">
    <source>
        <dbReference type="ARBA" id="ARBA00046791"/>
    </source>
</evidence>
<comment type="subcellular location">
    <subcellularLocation>
        <location evidence="1">Host nucleus</location>
    </subcellularLocation>
    <subcellularLocation>
        <location evidence="2">Virion</location>
    </subcellularLocation>
</comment>
<dbReference type="GO" id="GO:0039615">
    <property type="term" value="C:T=1 icosahedral viral capsid"/>
    <property type="evidence" value="ECO:0007669"/>
    <property type="project" value="UniProtKB-KW"/>
</dbReference>
<evidence type="ECO:0000256" key="12">
    <source>
        <dbReference type="ARBA" id="ARBA00025657"/>
    </source>
</evidence>
<keyword evidence="11" id="KW-1160">Virus entry into host cell</keyword>
<evidence type="ECO:0000256" key="10">
    <source>
        <dbReference type="ARBA" id="ARBA00023125"/>
    </source>
</evidence>
<evidence type="ECO:0000256" key="7">
    <source>
        <dbReference type="ARBA" id="ARBA00022561"/>
    </source>
</evidence>
<dbReference type="Gene3D" id="2.60.120.20">
    <property type="match status" value="1"/>
</dbReference>
<dbReference type="EMBL" id="KY962360">
    <property type="protein sequence ID" value="ASA49089.1"/>
    <property type="molecule type" value="Genomic_DNA"/>
</dbReference>
<dbReference type="PRINTS" id="PR00226">
    <property type="entry name" value="GEMCOATMSV"/>
</dbReference>
<proteinExistence type="inferred from homology"/>
<dbReference type="InterPro" id="IPR029053">
    <property type="entry name" value="Viral_coat"/>
</dbReference>
<evidence type="ECO:0000256" key="9">
    <source>
        <dbReference type="ARBA" id="ARBA00022844"/>
    </source>
</evidence>
<dbReference type="GO" id="GO:0075732">
    <property type="term" value="P:viral penetration into host nucleus"/>
    <property type="evidence" value="ECO:0007669"/>
    <property type="project" value="UniProtKB-KW"/>
</dbReference>
<keyword evidence="5" id="KW-1140">T=1 icosahedral capsid protein</keyword>
<evidence type="ECO:0000256" key="13">
    <source>
        <dbReference type="ARBA" id="ARBA00031336"/>
    </source>
</evidence>
<evidence type="ECO:0000256" key="5">
    <source>
        <dbReference type="ARBA" id="ARBA00022431"/>
    </source>
</evidence>
<dbReference type="PRINTS" id="PR00223">
    <property type="entry name" value="GEMCOATARBR1"/>
</dbReference>
<keyword evidence="7" id="KW-0167">Capsid protein</keyword>
<feature type="region of interest" description="Disordered" evidence="15">
    <location>
        <begin position="1"/>
        <end position="25"/>
    </location>
</feature>
<sequence length="268" mass="29698">MPGGSKRASSGKDGSRPKRRKGEPEAAFRARILGWASSQFGRRVYGGVGSSQSAPLQVRTYKWENPDKSAIAVDTGSIWIVNTLDAGNGDDQRHTHKTIIYKMLFQGTMWINDATSAVCGPLTVHFWLVYDAAPKGVLPALTDIFEEGFSGLGSTWVVNRDNVHRFVVKRRWQMRLMTNGQKPYYTNRSGNGDPTSVTIRDFRKFFTKLRTATEWKNSATGGIGDIKKGALYLCAMCSQAPEGSARAINLGVKFRGQSRIYFKCTGNQ</sequence>
<dbReference type="GO" id="GO:0046718">
    <property type="term" value="P:symbiont entry into host cell"/>
    <property type="evidence" value="ECO:0007669"/>
    <property type="project" value="UniProtKB-KW"/>
</dbReference>
<evidence type="ECO:0000256" key="3">
    <source>
        <dbReference type="ARBA" id="ARBA00005468"/>
    </source>
</evidence>
<accession>A0A2D0WZ50</accession>
<evidence type="ECO:0000256" key="2">
    <source>
        <dbReference type="ARBA" id="ARBA00004328"/>
    </source>
</evidence>
<keyword evidence="6" id="KW-1163">Viral penetration into host nucleus</keyword>
<dbReference type="GO" id="GO:0043657">
    <property type="term" value="C:host cell"/>
    <property type="evidence" value="ECO:0007669"/>
    <property type="project" value="GOC"/>
</dbReference>
<evidence type="ECO:0000256" key="15">
    <source>
        <dbReference type="SAM" id="MobiDB-lite"/>
    </source>
</evidence>
<comment type="similarity">
    <text evidence="3">Belongs to the geminiviridae capsid protein family.</text>
</comment>
<comment type="function">
    <text evidence="12">Encapsidates the viral genome into characteristic twinned ('geminate') particles. Binds the genomic viral ssDNA and shuttles it into and out of the cell nucleus. Plays a role in protection of the genome from degradation, virus acquisition and transmission by insect vectors, infectivity, and systemic movement. The CP of monopartite geminiviruses is absolutely essential for virus movement.</text>
</comment>
<keyword evidence="9" id="KW-0946">Virion</keyword>
<dbReference type="InterPro" id="IPR000143">
    <property type="entry name" value="Gemcoat_MSV"/>
</dbReference>
<evidence type="ECO:0000256" key="4">
    <source>
        <dbReference type="ARBA" id="ARBA00018091"/>
    </source>
</evidence>
<dbReference type="InterPro" id="IPR000263">
    <property type="entry name" value="GV_A/BR1_coat"/>
</dbReference>
<evidence type="ECO:0000256" key="6">
    <source>
        <dbReference type="ARBA" id="ARBA00022524"/>
    </source>
</evidence>
<keyword evidence="8" id="KW-1048">Host nucleus</keyword>
<evidence type="ECO:0000256" key="8">
    <source>
        <dbReference type="ARBA" id="ARBA00022562"/>
    </source>
</evidence>